<evidence type="ECO:0000256" key="2">
    <source>
        <dbReference type="ARBA" id="ARBA00022723"/>
    </source>
</evidence>
<dbReference type="GO" id="GO:0033699">
    <property type="term" value="F:DNA 5'-adenosine monophosphate hydrolase activity"/>
    <property type="evidence" value="ECO:0007669"/>
    <property type="project" value="TreeGrafter"/>
</dbReference>
<dbReference type="Gene3D" id="3.30.428.10">
    <property type="entry name" value="HIT-like"/>
    <property type="match status" value="1"/>
</dbReference>
<dbReference type="GO" id="GO:0003697">
    <property type="term" value="F:single-stranded DNA binding"/>
    <property type="evidence" value="ECO:0007669"/>
    <property type="project" value="TreeGrafter"/>
</dbReference>
<dbReference type="InterPro" id="IPR011146">
    <property type="entry name" value="HIT-like"/>
</dbReference>
<keyword evidence="2" id="KW-0479">Metal-binding</keyword>
<dbReference type="GO" id="GO:0000012">
    <property type="term" value="P:single strand break repair"/>
    <property type="evidence" value="ECO:0007669"/>
    <property type="project" value="TreeGrafter"/>
</dbReference>
<dbReference type="GO" id="GO:0005634">
    <property type="term" value="C:nucleus"/>
    <property type="evidence" value="ECO:0007669"/>
    <property type="project" value="UniProtKB-SubCell"/>
</dbReference>
<keyword evidence="4" id="KW-0238">DNA-binding</keyword>
<evidence type="ECO:0000313" key="10">
    <source>
        <dbReference type="Proteomes" id="UP000807716"/>
    </source>
</evidence>
<dbReference type="GO" id="GO:1990165">
    <property type="term" value="F:single-strand break-containing DNA binding"/>
    <property type="evidence" value="ECO:0007669"/>
    <property type="project" value="TreeGrafter"/>
</dbReference>
<dbReference type="SUPFAM" id="SSF54197">
    <property type="entry name" value="HIT-like"/>
    <property type="match status" value="1"/>
</dbReference>
<dbReference type="Pfam" id="PF16278">
    <property type="entry name" value="zf-C2HE"/>
    <property type="match status" value="1"/>
</dbReference>
<dbReference type="PROSITE" id="PS51084">
    <property type="entry name" value="HIT_2"/>
    <property type="match status" value="1"/>
</dbReference>
<dbReference type="GO" id="GO:0030983">
    <property type="term" value="F:mismatched DNA binding"/>
    <property type="evidence" value="ECO:0007669"/>
    <property type="project" value="TreeGrafter"/>
</dbReference>
<feature type="compositionally biased region" description="Low complexity" evidence="7">
    <location>
        <begin position="11"/>
        <end position="26"/>
    </location>
</feature>
<dbReference type="Pfam" id="PF11969">
    <property type="entry name" value="DcpS_C"/>
    <property type="match status" value="1"/>
</dbReference>
<dbReference type="InterPro" id="IPR036265">
    <property type="entry name" value="HIT-like_sf"/>
</dbReference>
<dbReference type="PANTHER" id="PTHR12486:SF4">
    <property type="entry name" value="APRATAXIN"/>
    <property type="match status" value="1"/>
</dbReference>
<dbReference type="AlphaFoldDB" id="A0A9P6PVR7"/>
<evidence type="ECO:0000259" key="8">
    <source>
        <dbReference type="PROSITE" id="PS51084"/>
    </source>
</evidence>
<evidence type="ECO:0000256" key="7">
    <source>
        <dbReference type="SAM" id="MobiDB-lite"/>
    </source>
</evidence>
<evidence type="ECO:0000256" key="3">
    <source>
        <dbReference type="ARBA" id="ARBA00022833"/>
    </source>
</evidence>
<dbReference type="GO" id="GO:0003725">
    <property type="term" value="F:double-stranded RNA binding"/>
    <property type="evidence" value="ECO:0007669"/>
    <property type="project" value="TreeGrafter"/>
</dbReference>
<dbReference type="EMBL" id="JAAAJB010000550">
    <property type="protein sequence ID" value="KAG0253920.1"/>
    <property type="molecule type" value="Genomic_DNA"/>
</dbReference>
<gene>
    <name evidence="9" type="ORF">DFQ27_007153</name>
</gene>
<dbReference type="GO" id="GO:0046872">
    <property type="term" value="F:metal ion binding"/>
    <property type="evidence" value="ECO:0007669"/>
    <property type="project" value="UniProtKB-KW"/>
</dbReference>
<dbReference type="OrthoDB" id="3512845at2759"/>
<evidence type="ECO:0000256" key="4">
    <source>
        <dbReference type="ARBA" id="ARBA00023125"/>
    </source>
</evidence>
<evidence type="ECO:0000256" key="6">
    <source>
        <dbReference type="PROSITE-ProRule" id="PRU00464"/>
    </source>
</evidence>
<keyword evidence="10" id="KW-1185">Reference proteome</keyword>
<proteinExistence type="predicted"/>
<reference evidence="9" key="1">
    <citation type="journal article" date="2020" name="Fungal Divers.">
        <title>Resolving the Mortierellaceae phylogeny through synthesis of multi-gene phylogenetics and phylogenomics.</title>
        <authorList>
            <person name="Vandepol N."/>
            <person name="Liber J."/>
            <person name="Desiro A."/>
            <person name="Na H."/>
            <person name="Kennedy M."/>
            <person name="Barry K."/>
            <person name="Grigoriev I.V."/>
            <person name="Miller A.N."/>
            <person name="O'Donnell K."/>
            <person name="Stajich J.E."/>
            <person name="Bonito G."/>
        </authorList>
    </citation>
    <scope>NUCLEOTIDE SEQUENCE</scope>
    <source>
        <strain evidence="9">BC1065</strain>
    </source>
</reference>
<keyword evidence="3" id="KW-0862">Zinc</keyword>
<evidence type="ECO:0000256" key="1">
    <source>
        <dbReference type="ARBA" id="ARBA00004123"/>
    </source>
</evidence>
<evidence type="ECO:0000256" key="5">
    <source>
        <dbReference type="ARBA" id="ARBA00023242"/>
    </source>
</evidence>
<dbReference type="InterPro" id="IPR032566">
    <property type="entry name" value="Znf-C2HE"/>
</dbReference>
<feature type="region of interest" description="Disordered" evidence="7">
    <location>
        <begin position="1"/>
        <end position="50"/>
    </location>
</feature>
<keyword evidence="5" id="KW-0539">Nucleus</keyword>
<feature type="domain" description="HIT" evidence="8">
    <location>
        <begin position="86"/>
        <end position="193"/>
    </location>
</feature>
<comment type="caution">
    <text evidence="6">Lacks conserved residue(s) required for the propagation of feature annotation.</text>
</comment>
<protein>
    <recommendedName>
        <fullName evidence="8">HIT domain-containing protein</fullName>
    </recommendedName>
</protein>
<sequence>MAQDPAIQKQASTPTADTSTPTTSASKDNAGDIQALPPSPNSQGRWLTSKGLGSTDDLEEFYQRRGVGAGQKGRPFKGRPTDALLAYCQYPEDIEQEFMYYYDERVLVINDAYPKSKYHFLVLPRKRILYLTDLRGEEGIQTVKELFGRALWLVDRLKVNDASYEYKYGFHVRQSMSQIHLHVLSTDYSTARMKRKEHWNSFTTEFFISPAYVLQILRERGRFQLSDQERERFEAIVSQNLQCPVCKTVGRNMPDIKRHYLQTHWQPRHLELQRHGKEAK</sequence>
<dbReference type="PANTHER" id="PTHR12486">
    <property type="entry name" value="APRATAXIN-RELATED"/>
    <property type="match status" value="1"/>
</dbReference>
<comment type="subcellular location">
    <subcellularLocation>
        <location evidence="1">Nucleus</location>
    </subcellularLocation>
</comment>
<organism evidence="9 10">
    <name type="scientific">Actinomortierella ambigua</name>
    <dbReference type="NCBI Taxonomy" id="1343610"/>
    <lineage>
        <taxon>Eukaryota</taxon>
        <taxon>Fungi</taxon>
        <taxon>Fungi incertae sedis</taxon>
        <taxon>Mucoromycota</taxon>
        <taxon>Mortierellomycotina</taxon>
        <taxon>Mortierellomycetes</taxon>
        <taxon>Mortierellales</taxon>
        <taxon>Mortierellaceae</taxon>
        <taxon>Actinomortierella</taxon>
    </lineage>
</organism>
<accession>A0A9P6PVR7</accession>
<name>A0A9P6PVR7_9FUNG</name>
<evidence type="ECO:0000313" key="9">
    <source>
        <dbReference type="EMBL" id="KAG0253920.1"/>
    </source>
</evidence>
<comment type="caution">
    <text evidence="9">The sequence shown here is derived from an EMBL/GenBank/DDBJ whole genome shotgun (WGS) entry which is preliminary data.</text>
</comment>
<dbReference type="Proteomes" id="UP000807716">
    <property type="component" value="Unassembled WGS sequence"/>
</dbReference>